<evidence type="ECO:0000256" key="1">
    <source>
        <dbReference type="ARBA" id="ARBA00022737"/>
    </source>
</evidence>
<keyword evidence="1" id="KW-0677">Repeat</keyword>
<protein>
    <recommendedName>
        <fullName evidence="6">Nematode cuticle collagen N-terminal domain-containing protein</fullName>
    </recommendedName>
</protein>
<evidence type="ECO:0000313" key="5">
    <source>
        <dbReference type="Proteomes" id="UP000218231"/>
    </source>
</evidence>
<evidence type="ECO:0000313" key="4">
    <source>
        <dbReference type="EMBL" id="PAV56868.1"/>
    </source>
</evidence>
<dbReference type="STRING" id="2018661.A0A2A2J4Y6"/>
<feature type="compositionally biased region" description="Gly residues" evidence="2">
    <location>
        <begin position="273"/>
        <end position="291"/>
    </location>
</feature>
<dbReference type="AlphaFoldDB" id="A0A2A2J4Y6"/>
<keyword evidence="3" id="KW-0812">Transmembrane</keyword>
<comment type="caution">
    <text evidence="4">The sequence shown here is derived from an EMBL/GenBank/DDBJ whole genome shotgun (WGS) entry which is preliminary data.</text>
</comment>
<organism evidence="4 5">
    <name type="scientific">Diploscapter pachys</name>
    <dbReference type="NCBI Taxonomy" id="2018661"/>
    <lineage>
        <taxon>Eukaryota</taxon>
        <taxon>Metazoa</taxon>
        <taxon>Ecdysozoa</taxon>
        <taxon>Nematoda</taxon>
        <taxon>Chromadorea</taxon>
        <taxon>Rhabditida</taxon>
        <taxon>Rhabditina</taxon>
        <taxon>Rhabditomorpha</taxon>
        <taxon>Rhabditoidea</taxon>
        <taxon>Rhabditidae</taxon>
        <taxon>Diploscapter</taxon>
    </lineage>
</organism>
<reference evidence="4 5" key="1">
    <citation type="journal article" date="2017" name="Curr. Biol.">
        <title>Genome architecture and evolution of a unichromosomal asexual nematode.</title>
        <authorList>
            <person name="Fradin H."/>
            <person name="Zegar C."/>
            <person name="Gutwein M."/>
            <person name="Lucas J."/>
            <person name="Kovtun M."/>
            <person name="Corcoran D."/>
            <person name="Baugh L.R."/>
            <person name="Kiontke K."/>
            <person name="Gunsalus K."/>
            <person name="Fitch D.H."/>
            <person name="Piano F."/>
        </authorList>
    </citation>
    <scope>NUCLEOTIDE SEQUENCE [LARGE SCALE GENOMIC DNA]</scope>
    <source>
        <strain evidence="4">PF1309</strain>
    </source>
</reference>
<feature type="compositionally biased region" description="Basic and acidic residues" evidence="2">
    <location>
        <begin position="144"/>
        <end position="154"/>
    </location>
</feature>
<keyword evidence="3" id="KW-0472">Membrane</keyword>
<sequence length="328" mass="34305">MSLAVPIGASICLVAVIFSFGAMYSIVQDIETMRFEITDGVQDMKLERQVSEENRVILVKRVKPANQPQKSPLKISGRPGATGISLLAVHDVPGGCIQCPPGAPLESTESAETTVASDPQAEEETREPPVFQATTDPQVSQEETGTREAQDRSVKNSILKESPNLINFRTTWAGEPGPAGKNGNPGLDGQPGDIGPQGPPGAKGQDASSGSPGKPGTNGGPGEPAAYCPCPPKSGGGRAPPPARPSHYNPTPSRPSHYTPPQTSYHPQPPTRTGGGGGGGGRSEVPAGGGYSSNPEPYNPPVRRPAPPVPSYNQEPSNPYLRRRKHKI</sequence>
<evidence type="ECO:0000256" key="3">
    <source>
        <dbReference type="SAM" id="Phobius"/>
    </source>
</evidence>
<dbReference type="OrthoDB" id="5983381at2759"/>
<keyword evidence="3" id="KW-1133">Transmembrane helix</keyword>
<dbReference type="EMBL" id="LIAE01010673">
    <property type="protein sequence ID" value="PAV56868.1"/>
    <property type="molecule type" value="Genomic_DNA"/>
</dbReference>
<name>A0A2A2J4Y6_9BILA</name>
<gene>
    <name evidence="4" type="ORF">WR25_20672</name>
</gene>
<feature type="transmembrane region" description="Helical" evidence="3">
    <location>
        <begin position="6"/>
        <end position="27"/>
    </location>
</feature>
<feature type="region of interest" description="Disordered" evidence="2">
    <location>
        <begin position="99"/>
        <end position="328"/>
    </location>
</feature>
<feature type="compositionally biased region" description="Polar residues" evidence="2">
    <location>
        <begin position="132"/>
        <end position="143"/>
    </location>
</feature>
<keyword evidence="5" id="KW-1185">Reference proteome</keyword>
<accession>A0A2A2J4Y6</accession>
<evidence type="ECO:0000256" key="2">
    <source>
        <dbReference type="SAM" id="MobiDB-lite"/>
    </source>
</evidence>
<feature type="compositionally biased region" description="Polar residues" evidence="2">
    <location>
        <begin position="107"/>
        <end position="117"/>
    </location>
</feature>
<evidence type="ECO:0008006" key="6">
    <source>
        <dbReference type="Google" id="ProtNLM"/>
    </source>
</evidence>
<dbReference type="InterPro" id="IPR008160">
    <property type="entry name" value="Collagen"/>
</dbReference>
<dbReference type="Pfam" id="PF01391">
    <property type="entry name" value="Collagen"/>
    <property type="match status" value="1"/>
</dbReference>
<feature type="compositionally biased region" description="Pro residues" evidence="2">
    <location>
        <begin position="297"/>
        <end position="310"/>
    </location>
</feature>
<feature type="compositionally biased region" description="Low complexity" evidence="2">
    <location>
        <begin position="185"/>
        <end position="196"/>
    </location>
</feature>
<dbReference type="Proteomes" id="UP000218231">
    <property type="component" value="Unassembled WGS sequence"/>
</dbReference>
<feature type="compositionally biased region" description="Polar residues" evidence="2">
    <location>
        <begin position="248"/>
        <end position="266"/>
    </location>
</feature>
<proteinExistence type="predicted"/>